<evidence type="ECO:0000256" key="1">
    <source>
        <dbReference type="SAM" id="MobiDB-lite"/>
    </source>
</evidence>
<gene>
    <name evidence="2" type="ORF">GCM10009838_74650</name>
</gene>
<proteinExistence type="predicted"/>
<evidence type="ECO:0000313" key="2">
    <source>
        <dbReference type="EMBL" id="GAA1998408.1"/>
    </source>
</evidence>
<protein>
    <submittedName>
        <fullName evidence="2">Uncharacterized protein</fullName>
    </submittedName>
</protein>
<keyword evidence="3" id="KW-1185">Reference proteome</keyword>
<dbReference type="EMBL" id="BAAAQM010000062">
    <property type="protein sequence ID" value="GAA1998408.1"/>
    <property type="molecule type" value="Genomic_DNA"/>
</dbReference>
<reference evidence="3" key="1">
    <citation type="journal article" date="2019" name="Int. J. Syst. Evol. Microbiol.">
        <title>The Global Catalogue of Microorganisms (GCM) 10K type strain sequencing project: providing services to taxonomists for standard genome sequencing and annotation.</title>
        <authorList>
            <consortium name="The Broad Institute Genomics Platform"/>
            <consortium name="The Broad Institute Genome Sequencing Center for Infectious Disease"/>
            <person name="Wu L."/>
            <person name="Ma J."/>
        </authorList>
    </citation>
    <scope>NUCLEOTIDE SEQUENCE [LARGE SCALE GENOMIC DNA]</scope>
    <source>
        <strain evidence="3">JCM 16013</strain>
    </source>
</reference>
<name>A0ABP5EL81_9ACTN</name>
<feature type="compositionally biased region" description="Basic and acidic residues" evidence="1">
    <location>
        <begin position="1"/>
        <end position="22"/>
    </location>
</feature>
<sequence length="75" mass="7414">MSHGPDEVDHGAAREPGSEAELRGGVAIGGCRFGEPGTGQAVAGDHAGPTATKPATEPVPVPGNQARAPHSRPSP</sequence>
<organism evidence="2 3">
    <name type="scientific">Catenulispora subtropica</name>
    <dbReference type="NCBI Taxonomy" id="450798"/>
    <lineage>
        <taxon>Bacteria</taxon>
        <taxon>Bacillati</taxon>
        <taxon>Actinomycetota</taxon>
        <taxon>Actinomycetes</taxon>
        <taxon>Catenulisporales</taxon>
        <taxon>Catenulisporaceae</taxon>
        <taxon>Catenulispora</taxon>
    </lineage>
</organism>
<accession>A0ABP5EL81</accession>
<feature type="region of interest" description="Disordered" evidence="1">
    <location>
        <begin position="1"/>
        <end position="75"/>
    </location>
</feature>
<dbReference type="Proteomes" id="UP001499854">
    <property type="component" value="Unassembled WGS sequence"/>
</dbReference>
<comment type="caution">
    <text evidence="2">The sequence shown here is derived from an EMBL/GenBank/DDBJ whole genome shotgun (WGS) entry which is preliminary data.</text>
</comment>
<evidence type="ECO:0000313" key="3">
    <source>
        <dbReference type="Proteomes" id="UP001499854"/>
    </source>
</evidence>